<dbReference type="InterPro" id="IPR036108">
    <property type="entry name" value="4pyrrol_syn_uPrphyn_synt_sf"/>
</dbReference>
<dbReference type="Pfam" id="PF02602">
    <property type="entry name" value="HEM4"/>
    <property type="match status" value="1"/>
</dbReference>
<sequence length="246" mass="27709">MIKKILISQPKPASDKSPYFDLAKTYGVEVVFHPFIRVESVSTKEFRAQKVQILDHTAIVFNSRHAIDHFFNLCNELRVAIPDDMKYFGLSEKIMLYIQKYVQYRKRKIFFGATGKWDDLVQIMAKHKTEKYLVPQSDVAGDEVSAMLEAKKLQHTECTMYRTVPNDMPKTLEGYDMVIPFTPSGAIAIADAYPCLKDGNVLVGCFGKNTAQTLKDAGIPVAMEAPSVQAPSMTGTLELFLKETNQ</sequence>
<dbReference type="GO" id="GO:0033014">
    <property type="term" value="P:tetrapyrrole biosynthetic process"/>
    <property type="evidence" value="ECO:0007669"/>
    <property type="project" value="InterPro"/>
</dbReference>
<reference evidence="2 3" key="1">
    <citation type="submission" date="2020-08" db="EMBL/GenBank/DDBJ databases">
        <title>Genomic Encyclopedia of Type Strains, Phase IV (KMG-IV): sequencing the most valuable type-strain genomes for metagenomic binning, comparative biology and taxonomic classification.</title>
        <authorList>
            <person name="Goeker M."/>
        </authorList>
    </citation>
    <scope>NUCLEOTIDE SEQUENCE [LARGE SCALE GENOMIC DNA]</scope>
    <source>
        <strain evidence="2 3">DSM 22548</strain>
    </source>
</reference>
<dbReference type="GO" id="GO:0004852">
    <property type="term" value="F:uroporphyrinogen-III synthase activity"/>
    <property type="evidence" value="ECO:0007669"/>
    <property type="project" value="UniProtKB-EC"/>
</dbReference>
<dbReference type="Proteomes" id="UP000541425">
    <property type="component" value="Unassembled WGS sequence"/>
</dbReference>
<evidence type="ECO:0000313" key="3">
    <source>
        <dbReference type="Proteomes" id="UP000541425"/>
    </source>
</evidence>
<keyword evidence="2" id="KW-0456">Lyase</keyword>
<dbReference type="Gene3D" id="3.40.50.10090">
    <property type="match status" value="2"/>
</dbReference>
<protein>
    <submittedName>
        <fullName evidence="2">Uroporphyrinogen-III synthase</fullName>
        <ecNumber evidence="2">4.2.1.75</ecNumber>
    </submittedName>
</protein>
<proteinExistence type="predicted"/>
<dbReference type="CDD" id="cd06578">
    <property type="entry name" value="HemD"/>
    <property type="match status" value="1"/>
</dbReference>
<feature type="domain" description="Tetrapyrrole biosynthesis uroporphyrinogen III synthase" evidence="1">
    <location>
        <begin position="22"/>
        <end position="234"/>
    </location>
</feature>
<organism evidence="2 3">
    <name type="scientific">Alloprevotella rava</name>
    <dbReference type="NCBI Taxonomy" id="671218"/>
    <lineage>
        <taxon>Bacteria</taxon>
        <taxon>Pseudomonadati</taxon>
        <taxon>Bacteroidota</taxon>
        <taxon>Bacteroidia</taxon>
        <taxon>Bacteroidales</taxon>
        <taxon>Prevotellaceae</taxon>
        <taxon>Alloprevotella</taxon>
    </lineage>
</organism>
<dbReference type="EMBL" id="JACICA010000002">
    <property type="protein sequence ID" value="MBB3702135.1"/>
    <property type="molecule type" value="Genomic_DNA"/>
</dbReference>
<evidence type="ECO:0000259" key="1">
    <source>
        <dbReference type="Pfam" id="PF02602"/>
    </source>
</evidence>
<accession>A0A7W5UHN5</accession>
<gene>
    <name evidence="2" type="ORF">FHS60_000588</name>
</gene>
<evidence type="ECO:0000313" key="2">
    <source>
        <dbReference type="EMBL" id="MBB3702135.1"/>
    </source>
</evidence>
<name>A0A7W5UHN5_9BACT</name>
<dbReference type="SUPFAM" id="SSF69618">
    <property type="entry name" value="HemD-like"/>
    <property type="match status" value="1"/>
</dbReference>
<dbReference type="AlphaFoldDB" id="A0A7W5UHN5"/>
<dbReference type="InterPro" id="IPR003754">
    <property type="entry name" value="4pyrrol_synth_uPrphyn_synth"/>
</dbReference>
<dbReference type="RefSeq" id="WP_009347603.1">
    <property type="nucleotide sequence ID" value="NZ_JACICA010000002.1"/>
</dbReference>
<comment type="caution">
    <text evidence="2">The sequence shown here is derived from an EMBL/GenBank/DDBJ whole genome shotgun (WGS) entry which is preliminary data.</text>
</comment>
<dbReference type="EC" id="4.2.1.75" evidence="2"/>